<evidence type="ECO:0000313" key="2">
    <source>
        <dbReference type="EMBL" id="XDQ81485.1"/>
    </source>
</evidence>
<dbReference type="RefSeq" id="WP_369184293.1">
    <property type="nucleotide sequence ID" value="NZ_CP163445.1"/>
</dbReference>
<reference evidence="2" key="1">
    <citation type="submission" date="2024-07" db="EMBL/GenBank/DDBJ databases">
        <authorList>
            <person name="Yu S.T."/>
        </authorList>
    </citation>
    <scope>NUCLEOTIDE SEQUENCE</scope>
    <source>
        <strain evidence="2">Y1</strain>
    </source>
</reference>
<organism evidence="2">
    <name type="scientific">Streptomyces sp. Y1</name>
    <dbReference type="NCBI Taxonomy" id="3238634"/>
    <lineage>
        <taxon>Bacteria</taxon>
        <taxon>Bacillati</taxon>
        <taxon>Actinomycetota</taxon>
        <taxon>Actinomycetes</taxon>
        <taxon>Kitasatosporales</taxon>
        <taxon>Streptomycetaceae</taxon>
        <taxon>Streptomyces</taxon>
    </lineage>
</organism>
<evidence type="ECO:0000256" key="1">
    <source>
        <dbReference type="SAM" id="SignalP"/>
    </source>
</evidence>
<feature type="signal peptide" evidence="1">
    <location>
        <begin position="1"/>
        <end position="27"/>
    </location>
</feature>
<feature type="chain" id="PRO_5044262158" description="Secreted protein" evidence="1">
    <location>
        <begin position="28"/>
        <end position="96"/>
    </location>
</feature>
<protein>
    <recommendedName>
        <fullName evidence="3">Secreted protein</fullName>
    </recommendedName>
</protein>
<keyword evidence="1" id="KW-0732">Signal</keyword>
<evidence type="ECO:0008006" key="3">
    <source>
        <dbReference type="Google" id="ProtNLM"/>
    </source>
</evidence>
<name>A0AB39TQM4_9ACTN</name>
<dbReference type="EMBL" id="CP163445">
    <property type="protein sequence ID" value="XDQ81485.1"/>
    <property type="molecule type" value="Genomic_DNA"/>
</dbReference>
<accession>A0AB39TQM4</accession>
<proteinExistence type="predicted"/>
<dbReference type="AlphaFoldDB" id="A0AB39TQM4"/>
<gene>
    <name evidence="2" type="ORF">AB2U05_24930</name>
</gene>
<sequence>MKRVLHAAGVALTAAALCLTTATSAGAAAGAIILNGQAIQDPSGCYNVPGWPAVVDNQTDQVVTVLGNDDCTGPVNGTVGPGEMGTFPFGASVFVP</sequence>